<protein>
    <submittedName>
        <fullName evidence="3">Uncharacterized protein</fullName>
    </submittedName>
</protein>
<evidence type="ECO:0000256" key="2">
    <source>
        <dbReference type="SAM" id="Phobius"/>
    </source>
</evidence>
<dbReference type="AlphaFoldDB" id="A0A369JY83"/>
<organism evidence="3 4">
    <name type="scientific">Hypsizygus marmoreus</name>
    <name type="common">White beech mushroom</name>
    <name type="synonym">Agaricus marmoreus</name>
    <dbReference type="NCBI Taxonomy" id="39966"/>
    <lineage>
        <taxon>Eukaryota</taxon>
        <taxon>Fungi</taxon>
        <taxon>Dikarya</taxon>
        <taxon>Basidiomycota</taxon>
        <taxon>Agaricomycotina</taxon>
        <taxon>Agaricomycetes</taxon>
        <taxon>Agaricomycetidae</taxon>
        <taxon>Agaricales</taxon>
        <taxon>Tricholomatineae</taxon>
        <taxon>Lyophyllaceae</taxon>
        <taxon>Hypsizygus</taxon>
    </lineage>
</organism>
<reference evidence="3" key="1">
    <citation type="submission" date="2018-04" db="EMBL/GenBank/DDBJ databases">
        <title>Whole genome sequencing of Hypsizygus marmoreus.</title>
        <authorList>
            <person name="Choi I.-G."/>
            <person name="Min B."/>
            <person name="Kim J.-G."/>
            <person name="Kim S."/>
            <person name="Oh Y.-L."/>
            <person name="Kong W.-S."/>
            <person name="Park H."/>
            <person name="Jeong J."/>
            <person name="Song E.-S."/>
        </authorList>
    </citation>
    <scope>NUCLEOTIDE SEQUENCE [LARGE SCALE GENOMIC DNA]</scope>
    <source>
        <strain evidence="3">51987-8</strain>
    </source>
</reference>
<name>A0A369JY83_HYPMA</name>
<proteinExistence type="predicted"/>
<evidence type="ECO:0000256" key="1">
    <source>
        <dbReference type="SAM" id="MobiDB-lite"/>
    </source>
</evidence>
<evidence type="ECO:0000313" key="4">
    <source>
        <dbReference type="Proteomes" id="UP000076154"/>
    </source>
</evidence>
<gene>
    <name evidence="3" type="ORF">Hypma_008508</name>
</gene>
<keyword evidence="4" id="KW-1185">Reference proteome</keyword>
<dbReference type="STRING" id="39966.A0A369JY83"/>
<sequence length="268" mass="29692">MRHRFKRIIGPNLVILKLYGISAMGTLFLVYEYNKETNSLLPPFTAYLGEQKMREVMSEIKNMCQAVAAYRGGFCSTRVFAYQLFNVGDAQLCNFLDSKILLLRSVPKNWSSKNKMYWSIQVETCKPAPYVVSRVNPAVDEMAPVGGLLRNPEAKGRHRLAPHPHPRSPPPLRATHSHLLPQLIRKVNNICIDTIALSHCGALLSQATTLSRPSLPPGRSQQLNNVVLFINIPLGAISRPLPAQHSSLFKEQNTLSPNSLSPGSGGSK</sequence>
<comment type="caution">
    <text evidence="3">The sequence shown here is derived from an EMBL/GenBank/DDBJ whole genome shotgun (WGS) entry which is preliminary data.</text>
</comment>
<keyword evidence="2" id="KW-0472">Membrane</keyword>
<keyword evidence="2" id="KW-1133">Transmembrane helix</keyword>
<feature type="region of interest" description="Disordered" evidence="1">
    <location>
        <begin position="249"/>
        <end position="268"/>
    </location>
</feature>
<evidence type="ECO:0000313" key="3">
    <source>
        <dbReference type="EMBL" id="RDB24384.1"/>
    </source>
</evidence>
<dbReference type="OrthoDB" id="3023000at2759"/>
<feature type="transmembrane region" description="Helical" evidence="2">
    <location>
        <begin position="12"/>
        <end position="31"/>
    </location>
</feature>
<dbReference type="EMBL" id="LUEZ02000044">
    <property type="protein sequence ID" value="RDB24384.1"/>
    <property type="molecule type" value="Genomic_DNA"/>
</dbReference>
<accession>A0A369JY83</accession>
<dbReference type="InParanoid" id="A0A369JY83"/>
<dbReference type="Proteomes" id="UP000076154">
    <property type="component" value="Unassembled WGS sequence"/>
</dbReference>
<keyword evidence="2" id="KW-0812">Transmembrane</keyword>